<dbReference type="Gene3D" id="3.50.4.10">
    <property type="entry name" value="Hepatocyte Growth Factor"/>
    <property type="match status" value="3"/>
</dbReference>
<gene>
    <name evidence="9" type="ORF">CBOVIS_LOCUS6762</name>
</gene>
<feature type="domain" description="Apple" evidence="8">
    <location>
        <begin position="378"/>
        <end position="461"/>
    </location>
</feature>
<feature type="transmembrane region" description="Helical" evidence="6">
    <location>
        <begin position="1092"/>
        <end position="1123"/>
    </location>
</feature>
<feature type="transmembrane region" description="Helical" evidence="6">
    <location>
        <begin position="737"/>
        <end position="761"/>
    </location>
</feature>
<keyword evidence="4 6" id="KW-0472">Membrane</keyword>
<dbReference type="Pfam" id="PF00024">
    <property type="entry name" value="PAN_1"/>
    <property type="match status" value="3"/>
</dbReference>
<comment type="subcellular location">
    <subcellularLocation>
        <location evidence="1">Membrane</location>
        <topology evidence="1">Multi-pass membrane protein</topology>
    </subcellularLocation>
</comment>
<evidence type="ECO:0000256" key="5">
    <source>
        <dbReference type="SAM" id="MobiDB-lite"/>
    </source>
</evidence>
<evidence type="ECO:0000256" key="3">
    <source>
        <dbReference type="ARBA" id="ARBA00022989"/>
    </source>
</evidence>
<dbReference type="OrthoDB" id="6415790at2759"/>
<proteinExistence type="predicted"/>
<dbReference type="PANTHER" id="PTHR12778">
    <property type="entry name" value="SOLUTE CARRIER FAMILY 33 ACETYL-COA TRANSPORTER -RELATED"/>
    <property type="match status" value="1"/>
</dbReference>
<dbReference type="PROSITE" id="PS50948">
    <property type="entry name" value="PAN"/>
    <property type="match status" value="3"/>
</dbReference>
<feature type="transmembrane region" description="Helical" evidence="6">
    <location>
        <begin position="983"/>
        <end position="1007"/>
    </location>
</feature>
<evidence type="ECO:0000256" key="4">
    <source>
        <dbReference type="ARBA" id="ARBA00023136"/>
    </source>
</evidence>
<feature type="signal peptide" evidence="7">
    <location>
        <begin position="1"/>
        <end position="21"/>
    </location>
</feature>
<feature type="transmembrane region" description="Helical" evidence="6">
    <location>
        <begin position="836"/>
        <end position="853"/>
    </location>
</feature>
<dbReference type="AlphaFoldDB" id="A0A8S1EQW3"/>
<feature type="domain" description="Apple" evidence="8">
    <location>
        <begin position="29"/>
        <end position="106"/>
    </location>
</feature>
<dbReference type="GO" id="GO:0016020">
    <property type="term" value="C:membrane"/>
    <property type="evidence" value="ECO:0007669"/>
    <property type="project" value="UniProtKB-SubCell"/>
</dbReference>
<dbReference type="FunFam" id="1.20.1250.20:FF:000814">
    <property type="entry name" value="Uncharacterized protein"/>
    <property type="match status" value="1"/>
</dbReference>
<feature type="transmembrane region" description="Helical" evidence="6">
    <location>
        <begin position="773"/>
        <end position="790"/>
    </location>
</feature>
<dbReference type="GO" id="GO:0008521">
    <property type="term" value="F:acetyl-CoA transmembrane transporter activity"/>
    <property type="evidence" value="ECO:0007669"/>
    <property type="project" value="InterPro"/>
</dbReference>
<evidence type="ECO:0000256" key="2">
    <source>
        <dbReference type="ARBA" id="ARBA00022692"/>
    </source>
</evidence>
<feature type="region of interest" description="Disordered" evidence="5">
    <location>
        <begin position="224"/>
        <end position="244"/>
    </location>
</feature>
<dbReference type="InterPro" id="IPR004752">
    <property type="entry name" value="AmpG_permease/AT-1"/>
</dbReference>
<feature type="transmembrane region" description="Helical" evidence="6">
    <location>
        <begin position="1198"/>
        <end position="1217"/>
    </location>
</feature>
<feature type="domain" description="Apple" evidence="8">
    <location>
        <begin position="472"/>
        <end position="557"/>
    </location>
</feature>
<evidence type="ECO:0000313" key="10">
    <source>
        <dbReference type="Proteomes" id="UP000494206"/>
    </source>
</evidence>
<feature type="chain" id="PRO_5035916676" description="Apple domain-containing protein" evidence="7">
    <location>
        <begin position="22"/>
        <end position="1236"/>
    </location>
</feature>
<feature type="region of interest" description="Disordered" evidence="5">
    <location>
        <begin position="175"/>
        <end position="197"/>
    </location>
</feature>
<keyword evidence="7" id="KW-0732">Signal</keyword>
<reference evidence="9 10" key="1">
    <citation type="submission" date="2020-04" db="EMBL/GenBank/DDBJ databases">
        <authorList>
            <person name="Laetsch R D."/>
            <person name="Stevens L."/>
            <person name="Kumar S."/>
            <person name="Blaxter L. M."/>
        </authorList>
    </citation>
    <scope>NUCLEOTIDE SEQUENCE [LARGE SCALE GENOMIC DNA]</scope>
</reference>
<keyword evidence="3 6" id="KW-1133">Transmembrane helix</keyword>
<dbReference type="Pfam" id="PF13000">
    <property type="entry name" value="Acatn"/>
    <property type="match status" value="2"/>
</dbReference>
<feature type="transmembrane region" description="Helical" evidence="6">
    <location>
        <begin position="805"/>
        <end position="824"/>
    </location>
</feature>
<evidence type="ECO:0000256" key="7">
    <source>
        <dbReference type="SAM" id="SignalP"/>
    </source>
</evidence>
<feature type="transmembrane region" description="Helical" evidence="6">
    <location>
        <begin position="1028"/>
        <end position="1046"/>
    </location>
</feature>
<keyword evidence="2 6" id="KW-0812">Transmembrane</keyword>
<sequence length="1236" mass="139862">MGSQIKGILLLIASFISLINADGRVLRPCFERYPNHRLVNVRPYHSEWRMKTEDSCLLFCSQSASRCRSIVYDSVQHICHYFSDEGVEQAVISAKMTYLRVVSISCLQENADLAEDPNSLMPPEAPPVLLTNSQMLNNEIQQELSIPQPPVETTQTPLEQVTQMPEVITFEPATESATMSTQPLEDPLMESTTEVPTTTTTLPEIIEDDLDKELEKVMEPSQFAGSFDENDEPIQGNGLYRDKTDQDRFGSMEKMGEFEKKTKKTIDEKLEDLKTEDKRKYELLMGEKIEADSSVEQQKENLKNNLRYGAKIIKFDEEAAFRKKSEIRRKQVTKRPHLKPVTISSTSYIQKAKSFLNELNESKEIEEADQRDVLETKCESDDVAVWMTFENSEQAMEMNESDDKVVPTRRDCQWLCDKQNCRSYTYFEKSSTCHLSSKSDGVTLKAPTTGDFSASSSTKFCYPKTFSVFDGCANFVAFRDYSVKIDAMEEFDGLPRGYEGMQLCVELCVLSTRYTCKSASFNPITGKCRLLTEDSLSSPENFAYNKFQKDIYFENGCASSESEDVPERHVVVVTTKPKRKRVNNENRTAIEMQNIEEEQGFEKIEMKEHPVVVETTTKKKKPVIEVEKNNVSMSFVFVDIDPETEHRAMTDRIRSRHRRREPHTSEDVMAFEPDADFSTAGAHFTRFFNPSDADYKNSDDEYNEEDYAHLIPDPNVDPSANWLKRTHSALKGDISSILLLLFLYLLQGVPLGLIGAIPLLLSSKHVSYKSQAIFSFAYWPFSLKLLWAPIVDSVYSKRLGRRKSWMVPCQYLIGIFMLLLSYKVNDIMGDDGGSPNVVFLMLIFLPLNFLAATQDIAVDGWALTMLSKKNVGYASTCNAVGQTAGYFLGNIVFLALESSSFCNDFLRSADNQKDTGIVDLAGYVFFWGWVFIVTTTLVLILKREVDKSVENTDQASAVATNANGNESGEVEELELGVTDSYLVLWKILCLRPIHYMVAILLTGKLAFAATDGMTSLKLIGMGIPKDRLASIGVFLTPMQILLPWMIGKWTAGPRPLNIFLLAFPYRIFVGGVFAALVWWTPHFMLPDGKFEYSVYFVWIAGYIFHQLATYCMFVSMMAFIAQISDPRIGGTYMTLLNTLNNLGGNWPVTVILSITDWFTFKECMVKGTKTSLYSCNTKALADQCSAGGDVCEVTVDGYFISVAICSVVGIIWYKVFFNKLKYLQKIPRSQWKVFGK</sequence>
<evidence type="ECO:0000256" key="1">
    <source>
        <dbReference type="ARBA" id="ARBA00004141"/>
    </source>
</evidence>
<dbReference type="SUPFAM" id="SSF103473">
    <property type="entry name" value="MFS general substrate transporter"/>
    <property type="match status" value="1"/>
</dbReference>
<dbReference type="PANTHER" id="PTHR12778:SF9">
    <property type="entry name" value="ACETYL-COENZYME A TRANSPORTER 1"/>
    <property type="match status" value="1"/>
</dbReference>
<accession>A0A8S1EQW3</accession>
<dbReference type="GO" id="GO:0035348">
    <property type="term" value="P:acetyl-CoA transmembrane transport"/>
    <property type="evidence" value="ECO:0007669"/>
    <property type="project" value="InterPro"/>
</dbReference>
<dbReference type="InterPro" id="IPR024371">
    <property type="entry name" value="AcetylCoA_trans_1-like"/>
</dbReference>
<dbReference type="Proteomes" id="UP000494206">
    <property type="component" value="Unassembled WGS sequence"/>
</dbReference>
<feature type="transmembrane region" description="Helical" evidence="6">
    <location>
        <begin position="1058"/>
        <end position="1080"/>
    </location>
</feature>
<name>A0A8S1EQW3_9PELO</name>
<organism evidence="9 10">
    <name type="scientific">Caenorhabditis bovis</name>
    <dbReference type="NCBI Taxonomy" id="2654633"/>
    <lineage>
        <taxon>Eukaryota</taxon>
        <taxon>Metazoa</taxon>
        <taxon>Ecdysozoa</taxon>
        <taxon>Nematoda</taxon>
        <taxon>Chromadorea</taxon>
        <taxon>Rhabditida</taxon>
        <taxon>Rhabditina</taxon>
        <taxon>Rhabditomorpha</taxon>
        <taxon>Rhabditoidea</taxon>
        <taxon>Rhabditidae</taxon>
        <taxon>Peloderinae</taxon>
        <taxon>Caenorhabditis</taxon>
    </lineage>
</organism>
<dbReference type="SUPFAM" id="SSF57414">
    <property type="entry name" value="Hairpin loop containing domain-like"/>
    <property type="match status" value="3"/>
</dbReference>
<dbReference type="InterPro" id="IPR036259">
    <property type="entry name" value="MFS_trans_sf"/>
</dbReference>
<feature type="transmembrane region" description="Helical" evidence="6">
    <location>
        <begin position="917"/>
        <end position="941"/>
    </location>
</feature>
<keyword evidence="10" id="KW-1185">Reference proteome</keyword>
<evidence type="ECO:0000313" key="9">
    <source>
        <dbReference type="EMBL" id="CAB3404421.1"/>
    </source>
</evidence>
<protein>
    <recommendedName>
        <fullName evidence="8">Apple domain-containing protein</fullName>
    </recommendedName>
</protein>
<evidence type="ECO:0000259" key="8">
    <source>
        <dbReference type="PROSITE" id="PS50948"/>
    </source>
</evidence>
<dbReference type="SMART" id="SM00473">
    <property type="entry name" value="PAN_AP"/>
    <property type="match status" value="3"/>
</dbReference>
<dbReference type="EMBL" id="CADEPM010000004">
    <property type="protein sequence ID" value="CAB3404421.1"/>
    <property type="molecule type" value="Genomic_DNA"/>
</dbReference>
<comment type="caution">
    <text evidence="9">The sequence shown here is derived from an EMBL/GenBank/DDBJ whole genome shotgun (WGS) entry which is preliminary data.</text>
</comment>
<dbReference type="InterPro" id="IPR003609">
    <property type="entry name" value="Pan_app"/>
</dbReference>
<evidence type="ECO:0000256" key="6">
    <source>
        <dbReference type="SAM" id="Phobius"/>
    </source>
</evidence>
<dbReference type="CDD" id="cd01099">
    <property type="entry name" value="PAN_AP_HGF"/>
    <property type="match status" value="1"/>
</dbReference>